<reference evidence="2 4" key="2">
    <citation type="submission" date="2018-11" db="EMBL/GenBank/DDBJ databases">
        <authorList>
            <consortium name="Pathogen Informatics"/>
        </authorList>
    </citation>
    <scope>NUCLEOTIDE SEQUENCE [LARGE SCALE GENOMIC DNA]</scope>
</reference>
<dbReference type="GO" id="GO:0004867">
    <property type="term" value="F:serine-type endopeptidase inhibitor activity"/>
    <property type="evidence" value="ECO:0007669"/>
    <property type="project" value="InterPro"/>
</dbReference>
<feature type="domain" description="BPTI/Kunitz inhibitor" evidence="1">
    <location>
        <begin position="10"/>
        <end position="62"/>
    </location>
</feature>
<dbReference type="Proteomes" id="UP000038040">
    <property type="component" value="Unplaced"/>
</dbReference>
<dbReference type="InterPro" id="IPR006149">
    <property type="entry name" value="EB_dom"/>
</dbReference>
<sequence length="760" mass="82245">MISSYQAYICSLPPQQESSCSSSATSRFYFNIVTKECTQFTYNGCSGNLNNFATLEQCNNFCLSAACAPGDVAYVNPNTRLPYECNAGISNSCPNSFMCTYDQLSERSVCCGASNMEYLKFQDVCPEGEKAYVNAVDMSVRECLINVDNSCPSNYLCRFNAQRSRYYCCASISGDLCPAGKALYKESSTKNPVRCIIKNNRNQCPSGFSCQSNLPGAFQGYCCSSNYLCPNKVDFYIEESTQMPRSCTPGVFITCPSGYSCQSTQNEFSIGYCCKGGAEPVSDGCPPNEYVYVKDNDIVMCDPFNSNDASCPTGYSCQWSLANQQYQCCGSTPVVFEKTIKKASLGCPSNQVAYKNSGSATPRTCTAAAQDCPIGYFCQFSSINSQFQCCGISGGCPNDQVAFIGINGEPELCNIGQSNCPEGYSCQRLHSGNQICCTDDASACRESQVKDGGTCVNKSPIGGNCKKEAQCPNGSICANSICSCPPGMTNVDGKCRQGCLSTQILVEDKCLNLVDPGEFCEIDAQCQGKSTCKAGICECQTGQRIVNSKCVGISSKLANECPIAGQVPYIEPETTRVRFCSPSKNTCPKGFNCQRSRTSQLNVCCGRPLVGSPDLQNSTDMCDKGTAYLIDGVPQECTRIRCPSAYEYDGCPIGSKALLFPSTGTPVQCSNMRTSSCPSGYECVRSIRSGVDQCCSVVQRTQIFHQNVAKNNKQIKSPCPSYQVQVKRFFNGQYITRCESSCPMKQIAINGICQNVQPAD</sequence>
<dbReference type="InterPro" id="IPR006150">
    <property type="entry name" value="Cys_repeat_1"/>
</dbReference>
<proteinExistence type="predicted"/>
<evidence type="ECO:0000313" key="2">
    <source>
        <dbReference type="EMBL" id="VDN51012.1"/>
    </source>
</evidence>
<evidence type="ECO:0000259" key="1">
    <source>
        <dbReference type="PROSITE" id="PS50279"/>
    </source>
</evidence>
<dbReference type="InterPro" id="IPR036880">
    <property type="entry name" value="Kunitz_BPTI_sf"/>
</dbReference>
<dbReference type="Pfam" id="PF14625">
    <property type="entry name" value="Lustrin_cystein"/>
    <property type="match status" value="9"/>
</dbReference>
<dbReference type="PANTHER" id="PTHR46339">
    <property type="entry name" value="PROTEIN CBG15282-RELATED"/>
    <property type="match status" value="1"/>
</dbReference>
<dbReference type="SMART" id="SM00289">
    <property type="entry name" value="WR1"/>
    <property type="match status" value="11"/>
</dbReference>
<dbReference type="Gene3D" id="4.10.410.10">
    <property type="entry name" value="Pancreatic trypsin inhibitor Kunitz domain"/>
    <property type="match status" value="1"/>
</dbReference>
<dbReference type="InterPro" id="IPR020901">
    <property type="entry name" value="Prtase_inh_Kunz-CS"/>
</dbReference>
<accession>A0A0N4UF52</accession>
<dbReference type="STRING" id="318479.A0A0N4UF52"/>
<dbReference type="SUPFAM" id="SSF57362">
    <property type="entry name" value="BPTI-like"/>
    <property type="match status" value="1"/>
</dbReference>
<dbReference type="PROSITE" id="PS50279">
    <property type="entry name" value="BPTI_KUNITZ_2"/>
    <property type="match status" value="1"/>
</dbReference>
<dbReference type="OrthoDB" id="5950222at2759"/>
<dbReference type="InterPro" id="IPR053014">
    <property type="entry name" value="Cuticle_assoc_divergent"/>
</dbReference>
<dbReference type="PROSITE" id="PS00280">
    <property type="entry name" value="BPTI_KUNITZ_1"/>
    <property type="match status" value="1"/>
</dbReference>
<dbReference type="WBParaSite" id="DME_0000604601-mRNA-1">
    <property type="protein sequence ID" value="DME_0000604601-mRNA-1"/>
    <property type="gene ID" value="DME_0000604601"/>
</dbReference>
<dbReference type="SMART" id="SM00131">
    <property type="entry name" value="KU"/>
    <property type="match status" value="1"/>
</dbReference>
<name>A0A0N4UF52_DRAME</name>
<dbReference type="InterPro" id="IPR002223">
    <property type="entry name" value="Kunitz_BPTI"/>
</dbReference>
<dbReference type="EMBL" id="UYYG01000011">
    <property type="protein sequence ID" value="VDN51012.1"/>
    <property type="molecule type" value="Genomic_DNA"/>
</dbReference>
<protein>
    <submittedName>
        <fullName evidence="5">BPTI/Kunitz inhibitor domain-containing protein</fullName>
    </submittedName>
</protein>
<dbReference type="Pfam" id="PF00014">
    <property type="entry name" value="Kunitz_BPTI"/>
    <property type="match status" value="1"/>
</dbReference>
<organism evidence="3 5">
    <name type="scientific">Dracunculus medinensis</name>
    <name type="common">Guinea worm</name>
    <dbReference type="NCBI Taxonomy" id="318479"/>
    <lineage>
        <taxon>Eukaryota</taxon>
        <taxon>Metazoa</taxon>
        <taxon>Ecdysozoa</taxon>
        <taxon>Nematoda</taxon>
        <taxon>Chromadorea</taxon>
        <taxon>Rhabditida</taxon>
        <taxon>Spirurina</taxon>
        <taxon>Dracunculoidea</taxon>
        <taxon>Dracunculidae</taxon>
        <taxon>Dracunculus</taxon>
    </lineage>
</organism>
<evidence type="ECO:0000313" key="4">
    <source>
        <dbReference type="Proteomes" id="UP000274756"/>
    </source>
</evidence>
<dbReference type="CDD" id="cd00109">
    <property type="entry name" value="Kunitz-type"/>
    <property type="match status" value="1"/>
</dbReference>
<keyword evidence="4" id="KW-1185">Reference proteome</keyword>
<evidence type="ECO:0000313" key="5">
    <source>
        <dbReference type="WBParaSite" id="DME_0000604601-mRNA-1"/>
    </source>
</evidence>
<dbReference type="Proteomes" id="UP000274756">
    <property type="component" value="Unassembled WGS sequence"/>
</dbReference>
<dbReference type="Pfam" id="PF01683">
    <property type="entry name" value="EB"/>
    <property type="match status" value="2"/>
</dbReference>
<evidence type="ECO:0000313" key="3">
    <source>
        <dbReference type="Proteomes" id="UP000038040"/>
    </source>
</evidence>
<dbReference type="PANTHER" id="PTHR46339:SF7">
    <property type="entry name" value="BPTI_KUNITZ INHIBITOR DOMAIN-CONTAINING PROTEIN"/>
    <property type="match status" value="1"/>
</dbReference>
<reference evidence="5" key="1">
    <citation type="submission" date="2017-02" db="UniProtKB">
        <authorList>
            <consortium name="WormBaseParasite"/>
        </authorList>
    </citation>
    <scope>IDENTIFICATION</scope>
</reference>
<dbReference type="InterPro" id="IPR028150">
    <property type="entry name" value="Lustrin_cystein"/>
</dbReference>
<gene>
    <name evidence="2" type="ORF">DME_LOCUS985</name>
</gene>
<dbReference type="AlphaFoldDB" id="A0A0N4UF52"/>